<accession>A0AAN8WW27</accession>
<keyword evidence="2" id="KW-1185">Reference proteome</keyword>
<evidence type="ECO:0000313" key="1">
    <source>
        <dbReference type="EMBL" id="KAK7073197.1"/>
    </source>
</evidence>
<name>A0AAN8WW27_HALRR</name>
<comment type="caution">
    <text evidence="1">The sequence shown here is derived from an EMBL/GenBank/DDBJ whole genome shotgun (WGS) entry which is preliminary data.</text>
</comment>
<evidence type="ECO:0000313" key="2">
    <source>
        <dbReference type="Proteomes" id="UP001381693"/>
    </source>
</evidence>
<dbReference type="EMBL" id="JAXCGZ010013241">
    <property type="protein sequence ID" value="KAK7073197.1"/>
    <property type="molecule type" value="Genomic_DNA"/>
</dbReference>
<sequence length="238" mass="26600">KDRRDRNKYKVSNFVSYPYEDSRSTHTKASENMYIENEVAHTDYPSPWEVRRSSGSKASSYSLESFDINTTEFMAEVETHLVSPSTNTNQTLKASTRVPHLNNESHKADLYEDAPNFVIYDETEKSSSTSYGNISQNADYNAKLQKPPLRLWSHNCYSAMLSNKAPDVEITMEQNDPRGDSIEIPVNNYVNIGATGLDISGLGCELVLGSTAILSLLGIDLFKTSSDSHVKPLGLFKK</sequence>
<proteinExistence type="predicted"/>
<gene>
    <name evidence="1" type="ORF">SK128_007878</name>
</gene>
<dbReference type="Proteomes" id="UP001381693">
    <property type="component" value="Unassembled WGS sequence"/>
</dbReference>
<organism evidence="1 2">
    <name type="scientific">Halocaridina rubra</name>
    <name type="common">Hawaiian red shrimp</name>
    <dbReference type="NCBI Taxonomy" id="373956"/>
    <lineage>
        <taxon>Eukaryota</taxon>
        <taxon>Metazoa</taxon>
        <taxon>Ecdysozoa</taxon>
        <taxon>Arthropoda</taxon>
        <taxon>Crustacea</taxon>
        <taxon>Multicrustacea</taxon>
        <taxon>Malacostraca</taxon>
        <taxon>Eumalacostraca</taxon>
        <taxon>Eucarida</taxon>
        <taxon>Decapoda</taxon>
        <taxon>Pleocyemata</taxon>
        <taxon>Caridea</taxon>
        <taxon>Atyoidea</taxon>
        <taxon>Atyidae</taxon>
        <taxon>Halocaridina</taxon>
    </lineage>
</organism>
<feature type="non-terminal residue" evidence="1">
    <location>
        <position position="1"/>
    </location>
</feature>
<dbReference type="AlphaFoldDB" id="A0AAN8WW27"/>
<reference evidence="1 2" key="1">
    <citation type="submission" date="2023-11" db="EMBL/GenBank/DDBJ databases">
        <title>Halocaridina rubra genome assembly.</title>
        <authorList>
            <person name="Smith C."/>
        </authorList>
    </citation>
    <scope>NUCLEOTIDE SEQUENCE [LARGE SCALE GENOMIC DNA]</scope>
    <source>
        <strain evidence="1">EP-1</strain>
        <tissue evidence="1">Whole</tissue>
    </source>
</reference>
<protein>
    <submittedName>
        <fullName evidence="1">Uncharacterized protein</fullName>
    </submittedName>
</protein>